<dbReference type="AlphaFoldDB" id="A0A1X6P063"/>
<dbReference type="EMBL" id="KV918960">
    <property type="protein sequence ID" value="OSX74160.1"/>
    <property type="molecule type" value="Genomic_DNA"/>
</dbReference>
<sequence length="752" mass="78074">MKAGIGSGPALPAVPAVPAVPVVPVVPAVPAVSAGVPDVPAASARAPDVATEPSVPVVPAVPDEEYMQFFRSLGISDSTKVAFLARLLEAFHEVAMKLDEHLSPTGAILHAAISRMCEGDSAMGAPQHRWIRIVDRIGFFSDEDEHASRVINLGLSFAYRQKEPDAAAKAIALRLERTRAAVGRNRMEGAALEPDHSGGAALGQGDLAGADEFPAGGLVVRNDRQNEPKASGGGVMAANLSDEDGLDIPLGGAVVRRDVARQPSSLGHGELPEGGVLVVARRDPSGGAASEHASAAPPGAAAATAAPAAAAATAAAADEAQAAALVEVAGAAHATDRDTPPPMVKPSDEAVSCVTRVLDLIEERDDCKDVLRKLHVDGLVCLARLHGGQDVEGVIVANNVETDWAPVRTLLKKWWPSWSIPSGSPPMTPIPGTAAAVLNPLRRAQSSNWVVEVDMTAMNVAIRQWSGKSERYFKVKELTDTIYVVRMAPSLKPPMAATIASMLLVGTWDPTFCSLVTQLATAGRARTPRAAPLEEASCHNFETAGVSEPPSLLSTRAVGGVAALTTPLAPAPDHRSQADLMADRQTEIDQLLAVDKSTNAAANRARRIDARRRQAVAPGSSARESAGRGRARPLPAPSRRKKGAPPSSSGSRLRASHGGTAPPRKDGTSRVDDSLTVSQVTAAPRCPDELLSATEPGRDESTSAGVPISSSVRPSGPGLRPDASLSQASVLPESDVPLLDNEEDEDGSDGTD</sequence>
<proteinExistence type="predicted"/>
<evidence type="ECO:0000313" key="2">
    <source>
        <dbReference type="EMBL" id="OSX74160.1"/>
    </source>
</evidence>
<keyword evidence="3" id="KW-1185">Reference proteome</keyword>
<reference evidence="2 3" key="1">
    <citation type="submission" date="2017-03" db="EMBL/GenBank/DDBJ databases">
        <title>WGS assembly of Porphyra umbilicalis.</title>
        <authorList>
            <person name="Brawley S.H."/>
            <person name="Blouin N.A."/>
            <person name="Ficko-Blean E."/>
            <person name="Wheeler G.L."/>
            <person name="Lohr M."/>
            <person name="Goodson H.V."/>
            <person name="Jenkins J.W."/>
            <person name="Blaby-Haas C.E."/>
            <person name="Helliwell K.E."/>
            <person name="Chan C."/>
            <person name="Marriage T."/>
            <person name="Bhattacharya D."/>
            <person name="Klein A.S."/>
            <person name="Badis Y."/>
            <person name="Brodie J."/>
            <person name="Cao Y."/>
            <person name="Collen J."/>
            <person name="Dittami S.M."/>
            <person name="Gachon C.M."/>
            <person name="Green B.R."/>
            <person name="Karpowicz S."/>
            <person name="Kim J.W."/>
            <person name="Kudahl U."/>
            <person name="Lin S."/>
            <person name="Michel G."/>
            <person name="Mittag M."/>
            <person name="Olson B.J."/>
            <person name="Pangilinan J."/>
            <person name="Peng Y."/>
            <person name="Qiu H."/>
            <person name="Shu S."/>
            <person name="Singer J.T."/>
            <person name="Smith A.G."/>
            <person name="Sprecher B.N."/>
            <person name="Wagner V."/>
            <person name="Wang W."/>
            <person name="Wang Z.-Y."/>
            <person name="Yan J."/>
            <person name="Yarish C."/>
            <person name="Zoeuner-Riek S."/>
            <person name="Zhuang Y."/>
            <person name="Zou Y."/>
            <person name="Lindquist E.A."/>
            <person name="Grimwood J."/>
            <person name="Barry K."/>
            <person name="Rokhsar D.S."/>
            <person name="Schmutz J."/>
            <person name="Stiller J.W."/>
            <person name="Grossman A.R."/>
            <person name="Prochnik S.E."/>
        </authorList>
    </citation>
    <scope>NUCLEOTIDE SEQUENCE [LARGE SCALE GENOMIC DNA]</scope>
    <source>
        <strain evidence="2">4086291</strain>
    </source>
</reference>
<evidence type="ECO:0000313" key="3">
    <source>
        <dbReference type="Proteomes" id="UP000218209"/>
    </source>
</evidence>
<feature type="compositionally biased region" description="Acidic residues" evidence="1">
    <location>
        <begin position="740"/>
        <end position="752"/>
    </location>
</feature>
<feature type="compositionally biased region" description="Low complexity" evidence="1">
    <location>
        <begin position="615"/>
        <end position="624"/>
    </location>
</feature>
<feature type="compositionally biased region" description="Basic and acidic residues" evidence="1">
    <location>
        <begin position="663"/>
        <end position="673"/>
    </location>
</feature>
<feature type="region of interest" description="Disordered" evidence="1">
    <location>
        <begin position="600"/>
        <end position="752"/>
    </location>
</feature>
<feature type="compositionally biased region" description="Polar residues" evidence="1">
    <location>
        <begin position="702"/>
        <end position="713"/>
    </location>
</feature>
<accession>A0A1X6P063</accession>
<evidence type="ECO:0000256" key="1">
    <source>
        <dbReference type="SAM" id="MobiDB-lite"/>
    </source>
</evidence>
<name>A0A1X6P063_PORUM</name>
<gene>
    <name evidence="2" type="ORF">BU14_0305s0005</name>
</gene>
<organism evidence="2 3">
    <name type="scientific">Porphyra umbilicalis</name>
    <name type="common">Purple laver</name>
    <name type="synonym">Red alga</name>
    <dbReference type="NCBI Taxonomy" id="2786"/>
    <lineage>
        <taxon>Eukaryota</taxon>
        <taxon>Rhodophyta</taxon>
        <taxon>Bangiophyceae</taxon>
        <taxon>Bangiales</taxon>
        <taxon>Bangiaceae</taxon>
        <taxon>Porphyra</taxon>
    </lineage>
</organism>
<feature type="region of interest" description="Disordered" evidence="1">
    <location>
        <begin position="223"/>
        <end position="242"/>
    </location>
</feature>
<protein>
    <submittedName>
        <fullName evidence="2">Uncharacterized protein</fullName>
    </submittedName>
</protein>
<dbReference type="Proteomes" id="UP000218209">
    <property type="component" value="Unassembled WGS sequence"/>
</dbReference>